<dbReference type="CDD" id="cd17393">
    <property type="entry name" value="MFS_MosC_like"/>
    <property type="match status" value="1"/>
</dbReference>
<evidence type="ECO:0000256" key="1">
    <source>
        <dbReference type="ARBA" id="ARBA00004141"/>
    </source>
</evidence>
<evidence type="ECO:0000256" key="4">
    <source>
        <dbReference type="ARBA" id="ARBA00023136"/>
    </source>
</evidence>
<evidence type="ECO:0000313" key="7">
    <source>
        <dbReference type="EMBL" id="SEK97435.1"/>
    </source>
</evidence>
<feature type="transmembrane region" description="Helical" evidence="5">
    <location>
        <begin position="244"/>
        <end position="264"/>
    </location>
</feature>
<dbReference type="PANTHER" id="PTHR23514:SF13">
    <property type="entry name" value="INNER MEMBRANE PROTEIN YBJJ"/>
    <property type="match status" value="1"/>
</dbReference>
<sequence>MEHAAPRNPLSRSTYRGVVGGLFFLQGLCFATWASRIPSIQQQLSLSEADLGFALLALPAGLMVSLPFSGWLVARLGSARVVVGALFLYGLVLAGLGQARSLAQLSVGLFAFGFAGNLVNISVNTQGVGVEGLYQRSIMASFHGMWSLAGFTAAAVGTVLMGAGVAPALHFVAVMLGVWAVTAVSARFTLKEDAGAKAGGRVFAVPDKPLLVLGVIAFCCMMCEGAMFDWSGVYFQQVVKADKAWVGTGYATFMASMATGRFIADWLTRKLGLRRVFQVSGGLICLGLMLAVGLPYLPTALLGFLLVGFGVSSVVPLVYGAAGRSKTMPAGVALAAVSTIGFLGFLVGPPVIGLLASLSSLRLSFTLIAAMGLCVAILATAKKEEAT</sequence>
<keyword evidence="8" id="KW-1185">Reference proteome</keyword>
<keyword evidence="4 5" id="KW-0472">Membrane</keyword>
<dbReference type="RefSeq" id="WP_075005819.1">
    <property type="nucleotide sequence ID" value="NZ_FOAP01000003.1"/>
</dbReference>
<evidence type="ECO:0000256" key="5">
    <source>
        <dbReference type="SAM" id="Phobius"/>
    </source>
</evidence>
<feature type="domain" description="Major facilitator superfamily (MFS) profile" evidence="6">
    <location>
        <begin position="209"/>
        <end position="387"/>
    </location>
</feature>
<reference evidence="8" key="1">
    <citation type="submission" date="2016-10" db="EMBL/GenBank/DDBJ databases">
        <authorList>
            <person name="Varghese N."/>
            <person name="Submissions S."/>
        </authorList>
    </citation>
    <scope>NUCLEOTIDE SEQUENCE [LARGE SCALE GENOMIC DNA]</scope>
    <source>
        <strain evidence="8">DSM 17044</strain>
    </source>
</reference>
<dbReference type="EMBL" id="FOAP01000003">
    <property type="protein sequence ID" value="SEK97435.1"/>
    <property type="molecule type" value="Genomic_DNA"/>
</dbReference>
<protein>
    <submittedName>
        <fullName evidence="7">Fucose permease</fullName>
    </submittedName>
</protein>
<dbReference type="InterPro" id="IPR036259">
    <property type="entry name" value="MFS_trans_sf"/>
</dbReference>
<feature type="transmembrane region" description="Helical" evidence="5">
    <location>
        <begin position="300"/>
        <end position="319"/>
    </location>
</feature>
<dbReference type="InterPro" id="IPR011701">
    <property type="entry name" value="MFS"/>
</dbReference>
<feature type="transmembrane region" description="Helical" evidence="5">
    <location>
        <begin position="361"/>
        <end position="381"/>
    </location>
</feature>
<name>A0A1H7LG07_STIAU</name>
<dbReference type="AlphaFoldDB" id="A0A1H7LG07"/>
<dbReference type="GO" id="GO:0016020">
    <property type="term" value="C:membrane"/>
    <property type="evidence" value="ECO:0007669"/>
    <property type="project" value="UniProtKB-SubCell"/>
</dbReference>
<dbReference type="GO" id="GO:0022857">
    <property type="term" value="F:transmembrane transporter activity"/>
    <property type="evidence" value="ECO:0007669"/>
    <property type="project" value="InterPro"/>
</dbReference>
<evidence type="ECO:0000313" key="8">
    <source>
        <dbReference type="Proteomes" id="UP000182719"/>
    </source>
</evidence>
<feature type="transmembrane region" description="Helical" evidence="5">
    <location>
        <begin position="331"/>
        <end position="355"/>
    </location>
</feature>
<accession>A0A1H7LG07</accession>
<dbReference type="Proteomes" id="UP000182719">
    <property type="component" value="Unassembled WGS sequence"/>
</dbReference>
<keyword evidence="2 5" id="KW-0812">Transmembrane</keyword>
<feature type="transmembrane region" description="Helical" evidence="5">
    <location>
        <begin position="53"/>
        <end position="74"/>
    </location>
</feature>
<gene>
    <name evidence="7" type="ORF">SAMN05444354_103218</name>
</gene>
<dbReference type="SUPFAM" id="SSF103473">
    <property type="entry name" value="MFS general substrate transporter"/>
    <property type="match status" value="1"/>
</dbReference>
<keyword evidence="3 5" id="KW-1133">Transmembrane helix</keyword>
<dbReference type="InterPro" id="IPR020846">
    <property type="entry name" value="MFS_dom"/>
</dbReference>
<evidence type="ECO:0000256" key="2">
    <source>
        <dbReference type="ARBA" id="ARBA00022692"/>
    </source>
</evidence>
<dbReference type="PROSITE" id="PS50850">
    <property type="entry name" value="MFS"/>
    <property type="match status" value="1"/>
</dbReference>
<dbReference type="InterPro" id="IPR051788">
    <property type="entry name" value="MFS_Transporter"/>
</dbReference>
<feature type="transmembrane region" description="Helical" evidence="5">
    <location>
        <begin position="81"/>
        <end position="99"/>
    </location>
</feature>
<organism evidence="7 8">
    <name type="scientific">Stigmatella aurantiaca</name>
    <dbReference type="NCBI Taxonomy" id="41"/>
    <lineage>
        <taxon>Bacteria</taxon>
        <taxon>Pseudomonadati</taxon>
        <taxon>Myxococcota</taxon>
        <taxon>Myxococcia</taxon>
        <taxon>Myxococcales</taxon>
        <taxon>Cystobacterineae</taxon>
        <taxon>Archangiaceae</taxon>
        <taxon>Stigmatella</taxon>
    </lineage>
</organism>
<dbReference type="OrthoDB" id="9810941at2"/>
<dbReference type="PANTHER" id="PTHR23514">
    <property type="entry name" value="BYPASS OF STOP CODON PROTEIN 6"/>
    <property type="match status" value="1"/>
</dbReference>
<comment type="subcellular location">
    <subcellularLocation>
        <location evidence="1">Membrane</location>
        <topology evidence="1">Multi-pass membrane protein</topology>
    </subcellularLocation>
</comment>
<proteinExistence type="predicted"/>
<feature type="transmembrane region" description="Helical" evidence="5">
    <location>
        <begin position="276"/>
        <end position="294"/>
    </location>
</feature>
<feature type="transmembrane region" description="Helical" evidence="5">
    <location>
        <begin position="144"/>
        <end position="163"/>
    </location>
</feature>
<feature type="transmembrane region" description="Helical" evidence="5">
    <location>
        <begin position="15"/>
        <end position="33"/>
    </location>
</feature>
<evidence type="ECO:0000256" key="3">
    <source>
        <dbReference type="ARBA" id="ARBA00022989"/>
    </source>
</evidence>
<dbReference type="Gene3D" id="1.20.1250.20">
    <property type="entry name" value="MFS general substrate transporter like domains"/>
    <property type="match status" value="2"/>
</dbReference>
<dbReference type="Pfam" id="PF07690">
    <property type="entry name" value="MFS_1"/>
    <property type="match status" value="1"/>
</dbReference>
<feature type="transmembrane region" description="Helical" evidence="5">
    <location>
        <begin position="105"/>
        <end position="123"/>
    </location>
</feature>
<feature type="transmembrane region" description="Helical" evidence="5">
    <location>
        <begin position="169"/>
        <end position="190"/>
    </location>
</feature>
<evidence type="ECO:0000259" key="6">
    <source>
        <dbReference type="PROSITE" id="PS50850"/>
    </source>
</evidence>
<feature type="transmembrane region" description="Helical" evidence="5">
    <location>
        <begin position="210"/>
        <end position="232"/>
    </location>
</feature>